<gene>
    <name evidence="1" type="ORF">CPT75_10810</name>
</gene>
<sequence length="79" mass="8670">MQFCINGGQGEYPLASSFAVILPAGKMVSKCGCVMTHPMLGILLANRFRFAGSDRHRAVRFEPITPYPAIAFMLLYCGE</sequence>
<dbReference type="Proteomes" id="UP000245488">
    <property type="component" value="Chromosome"/>
</dbReference>
<keyword evidence="2" id="KW-1185">Reference proteome</keyword>
<comment type="caution">
    <text evidence="1">The sequence shown here is derived from an EMBL/GenBank/DDBJ whole genome shotgun (WGS) entry which is preliminary data.</text>
</comment>
<protein>
    <submittedName>
        <fullName evidence="1">Uncharacterized protein</fullName>
    </submittedName>
</protein>
<reference evidence="1 2" key="1">
    <citation type="submission" date="2017-09" db="EMBL/GenBank/DDBJ databases">
        <title>High-quality draft genome sequence of Butyrivibrio fibrisolvens INBov1, isolated from cow rumen.</title>
        <authorList>
            <person name="Rodriguez Hernaez J."/>
            <person name="Rivarola M."/>
            <person name="Paniego N."/>
            <person name="Cravero S."/>
            <person name="Ceron Cucchi M."/>
            <person name="Martinez M.C."/>
        </authorList>
    </citation>
    <scope>NUCLEOTIDE SEQUENCE [LARGE SCALE GENOMIC DNA]</scope>
    <source>
        <strain evidence="1 2">INBov1</strain>
    </source>
</reference>
<dbReference type="AlphaFoldDB" id="A0A317G216"/>
<organism evidence="1 2">
    <name type="scientific">Butyrivibrio fibrisolvens</name>
    <dbReference type="NCBI Taxonomy" id="831"/>
    <lineage>
        <taxon>Bacteria</taxon>
        <taxon>Bacillati</taxon>
        <taxon>Bacillota</taxon>
        <taxon>Clostridia</taxon>
        <taxon>Lachnospirales</taxon>
        <taxon>Lachnospiraceae</taxon>
        <taxon>Butyrivibrio</taxon>
    </lineage>
</organism>
<evidence type="ECO:0000313" key="2">
    <source>
        <dbReference type="Proteomes" id="UP000245488"/>
    </source>
</evidence>
<evidence type="ECO:0000313" key="1">
    <source>
        <dbReference type="EMBL" id="PWT27547.1"/>
    </source>
</evidence>
<accession>A0A317G216</accession>
<name>A0A317G216_BUTFI</name>
<dbReference type="EMBL" id="NXNG01000001">
    <property type="protein sequence ID" value="PWT27547.1"/>
    <property type="molecule type" value="Genomic_DNA"/>
</dbReference>
<proteinExistence type="predicted"/>